<sequence>MVQGLGHTFSERTFQRIRSSPFSINLDESTSNSNKKVLSILVSYFNQELNRVVVEHLGSIEVIKGTAYHLETALVTFFKDHQIPFSNMVSMMLDSCNVMRGSKSGLETRIRDKHCQTLLDIDGDSCHHIHNAAKKFAAPFCHNLEQLFTDLHTDHLWASDQVHYLMEVLYYVAQNPFLITFLPGMTQVGKDRKERVVKKVWFESLNTNLHLSVYLGVLPILKEYVMVFQGSQTLVHKLHDKQLEVVTSFMACFVKAEHLHTTPKKLVEMEFSDKMLPLRELYVGPLAEKLKAEHPQHPIVLQFLNTVKTAYISTAAYMQKKLPLNSRTLQALSALDPLVRGHSETGILLKRLSGPEMMGHLVPPQCDVPLEVVKFNVDRTLPLYLDGDSMVTWWANIMATGKYPGLNHVVKGGLSIFHGPMVESSFSAMGDIISQKRTSMSMATFNAIQTTKYALKSRCQTAIQMFKRENVKLSTVDKALCKNIRTAGTKDKTRRKQALLKKKERQEEFGCQPTTSAEQSRKIAVEKDRHVRQIAAQKRKKALELLVQAKKAKK</sequence>
<keyword evidence="3" id="KW-1185">Reference proteome</keyword>
<dbReference type="SUPFAM" id="SSF53098">
    <property type="entry name" value="Ribonuclease H-like"/>
    <property type="match status" value="1"/>
</dbReference>
<evidence type="ECO:0000313" key="2">
    <source>
        <dbReference type="EMBL" id="KAK1882515.1"/>
    </source>
</evidence>
<dbReference type="Proteomes" id="UP001228049">
    <property type="component" value="Unassembled WGS sequence"/>
</dbReference>
<protein>
    <submittedName>
        <fullName evidence="2">RCS-specific HTH-type transcriptional activator RclR</fullName>
    </submittedName>
</protein>
<dbReference type="AlphaFoldDB" id="A0AAD9F1R4"/>
<dbReference type="PANTHER" id="PTHR37162:SF1">
    <property type="entry name" value="BED-TYPE DOMAIN-CONTAINING PROTEIN"/>
    <property type="match status" value="1"/>
</dbReference>
<evidence type="ECO:0000256" key="1">
    <source>
        <dbReference type="SAM" id="MobiDB-lite"/>
    </source>
</evidence>
<gene>
    <name evidence="2" type="ORF">KUDE01_023298</name>
</gene>
<name>A0AAD9F1R4_DISEL</name>
<dbReference type="PANTHER" id="PTHR37162">
    <property type="entry name" value="HAT FAMILY DIMERISATION DOMAINCONTAINING PROTEIN-RELATED"/>
    <property type="match status" value="1"/>
</dbReference>
<organism evidence="2 3">
    <name type="scientific">Dissostichus eleginoides</name>
    <name type="common">Patagonian toothfish</name>
    <name type="synonym">Dissostichus amissus</name>
    <dbReference type="NCBI Taxonomy" id="100907"/>
    <lineage>
        <taxon>Eukaryota</taxon>
        <taxon>Metazoa</taxon>
        <taxon>Chordata</taxon>
        <taxon>Craniata</taxon>
        <taxon>Vertebrata</taxon>
        <taxon>Euteleostomi</taxon>
        <taxon>Actinopterygii</taxon>
        <taxon>Neopterygii</taxon>
        <taxon>Teleostei</taxon>
        <taxon>Neoteleostei</taxon>
        <taxon>Acanthomorphata</taxon>
        <taxon>Eupercaria</taxon>
        <taxon>Perciformes</taxon>
        <taxon>Notothenioidei</taxon>
        <taxon>Nototheniidae</taxon>
        <taxon>Dissostichus</taxon>
    </lineage>
</organism>
<accession>A0AAD9F1R4</accession>
<evidence type="ECO:0000313" key="3">
    <source>
        <dbReference type="Proteomes" id="UP001228049"/>
    </source>
</evidence>
<dbReference type="EMBL" id="JASDAP010000023">
    <property type="protein sequence ID" value="KAK1882515.1"/>
    <property type="molecule type" value="Genomic_DNA"/>
</dbReference>
<reference evidence="2" key="1">
    <citation type="submission" date="2023-04" db="EMBL/GenBank/DDBJ databases">
        <title>Chromosome-level genome of Chaenocephalus aceratus.</title>
        <authorList>
            <person name="Park H."/>
        </authorList>
    </citation>
    <scope>NUCLEOTIDE SEQUENCE</scope>
    <source>
        <strain evidence="2">DE</strain>
        <tissue evidence="2">Muscle</tissue>
    </source>
</reference>
<comment type="caution">
    <text evidence="2">The sequence shown here is derived from an EMBL/GenBank/DDBJ whole genome shotgun (WGS) entry which is preliminary data.</text>
</comment>
<feature type="region of interest" description="Disordered" evidence="1">
    <location>
        <begin position="503"/>
        <end position="524"/>
    </location>
</feature>
<dbReference type="InterPro" id="IPR012337">
    <property type="entry name" value="RNaseH-like_sf"/>
</dbReference>
<proteinExistence type="predicted"/>